<keyword evidence="3" id="KW-1185">Reference proteome</keyword>
<dbReference type="EMBL" id="CAJVPQ010011248">
    <property type="protein sequence ID" value="CAG8726311.1"/>
    <property type="molecule type" value="Genomic_DNA"/>
</dbReference>
<gene>
    <name evidence="2" type="ORF">FCALED_LOCUS14689</name>
</gene>
<reference evidence="2" key="1">
    <citation type="submission" date="2021-06" db="EMBL/GenBank/DDBJ databases">
        <authorList>
            <person name="Kallberg Y."/>
            <person name="Tangrot J."/>
            <person name="Rosling A."/>
        </authorList>
    </citation>
    <scope>NUCLEOTIDE SEQUENCE</scope>
    <source>
        <strain evidence="2">UK204</strain>
    </source>
</reference>
<organism evidence="2 3">
    <name type="scientific">Funneliformis caledonium</name>
    <dbReference type="NCBI Taxonomy" id="1117310"/>
    <lineage>
        <taxon>Eukaryota</taxon>
        <taxon>Fungi</taxon>
        <taxon>Fungi incertae sedis</taxon>
        <taxon>Mucoromycota</taxon>
        <taxon>Glomeromycotina</taxon>
        <taxon>Glomeromycetes</taxon>
        <taxon>Glomerales</taxon>
        <taxon>Glomeraceae</taxon>
        <taxon>Funneliformis</taxon>
    </lineage>
</organism>
<dbReference type="AlphaFoldDB" id="A0A9N9I8K0"/>
<evidence type="ECO:0000313" key="3">
    <source>
        <dbReference type="Proteomes" id="UP000789570"/>
    </source>
</evidence>
<accession>A0A9N9I8K0</accession>
<name>A0A9N9I8K0_9GLOM</name>
<evidence type="ECO:0000256" key="1">
    <source>
        <dbReference type="SAM" id="MobiDB-lite"/>
    </source>
</evidence>
<evidence type="ECO:0000313" key="2">
    <source>
        <dbReference type="EMBL" id="CAG8726311.1"/>
    </source>
</evidence>
<feature type="compositionally biased region" description="Low complexity" evidence="1">
    <location>
        <begin position="62"/>
        <end position="104"/>
    </location>
</feature>
<proteinExistence type="predicted"/>
<feature type="region of interest" description="Disordered" evidence="1">
    <location>
        <begin position="47"/>
        <end position="109"/>
    </location>
</feature>
<comment type="caution">
    <text evidence="2">The sequence shown here is derived from an EMBL/GenBank/DDBJ whole genome shotgun (WGS) entry which is preliminary data.</text>
</comment>
<feature type="non-terminal residue" evidence="2">
    <location>
        <position position="160"/>
    </location>
</feature>
<dbReference type="Proteomes" id="UP000789570">
    <property type="component" value="Unassembled WGS sequence"/>
</dbReference>
<protein>
    <submittedName>
        <fullName evidence="2">13467_t:CDS:1</fullName>
    </submittedName>
</protein>
<sequence>MNLKQTRADCKQYQESDFYLRKSKCTCIKSSTNLKLDTSSSQIHLNNDFSPNDFSPNEYDDFSPNNFSPNDDFSSNNFYSNDFSPNDYQFSINDKSYNDSSSDNQDTDEKSIRRLLSSELNRRKQALPTSAVMSSEVWIVESSGKQWRVVGGGDGGGQWV</sequence>